<dbReference type="PANTHER" id="PTHR36115:SF9">
    <property type="entry name" value="LMO1584 PROTEIN"/>
    <property type="match status" value="1"/>
</dbReference>
<comment type="caution">
    <text evidence="8">The sequence shown here is derived from an EMBL/GenBank/DDBJ whole genome shotgun (WGS) entry which is preliminary data.</text>
</comment>
<evidence type="ECO:0000256" key="6">
    <source>
        <dbReference type="SAM" id="Phobius"/>
    </source>
</evidence>
<evidence type="ECO:0000313" key="9">
    <source>
        <dbReference type="Proteomes" id="UP000321440"/>
    </source>
</evidence>
<evidence type="ECO:0000256" key="1">
    <source>
        <dbReference type="ARBA" id="ARBA00004651"/>
    </source>
</evidence>
<evidence type="ECO:0000256" key="5">
    <source>
        <dbReference type="ARBA" id="ARBA00023136"/>
    </source>
</evidence>
<dbReference type="InterPro" id="IPR010432">
    <property type="entry name" value="RDD"/>
</dbReference>
<feature type="transmembrane region" description="Helical" evidence="6">
    <location>
        <begin position="42"/>
        <end position="65"/>
    </location>
</feature>
<feature type="transmembrane region" description="Helical" evidence="6">
    <location>
        <begin position="16"/>
        <end position="36"/>
    </location>
</feature>
<evidence type="ECO:0000256" key="2">
    <source>
        <dbReference type="ARBA" id="ARBA00022475"/>
    </source>
</evidence>
<name>A0A511W384_9BACI</name>
<dbReference type="InterPro" id="IPR051791">
    <property type="entry name" value="Pra-immunoreactive"/>
</dbReference>
<dbReference type="Pfam" id="PF06271">
    <property type="entry name" value="RDD"/>
    <property type="match status" value="1"/>
</dbReference>
<evidence type="ECO:0000256" key="4">
    <source>
        <dbReference type="ARBA" id="ARBA00022989"/>
    </source>
</evidence>
<gene>
    <name evidence="8" type="primary">yckC_1</name>
    <name evidence="8" type="ORF">AHA02nite_13150</name>
</gene>
<dbReference type="RefSeq" id="WP_170236003.1">
    <property type="nucleotide sequence ID" value="NZ_BJYA01000005.1"/>
</dbReference>
<reference evidence="8 9" key="1">
    <citation type="submission" date="2019-07" db="EMBL/GenBank/DDBJ databases">
        <title>Whole genome shotgun sequence of Alkalibacillus haloalkaliphilus NBRC 103110.</title>
        <authorList>
            <person name="Hosoyama A."/>
            <person name="Uohara A."/>
            <person name="Ohji S."/>
            <person name="Ichikawa N."/>
        </authorList>
    </citation>
    <scope>NUCLEOTIDE SEQUENCE [LARGE SCALE GENOMIC DNA]</scope>
    <source>
        <strain evidence="8 9">NBRC 103110</strain>
    </source>
</reference>
<keyword evidence="3 6" id="KW-0812">Transmembrane</keyword>
<organism evidence="8 9">
    <name type="scientific">Alkalibacillus haloalkaliphilus</name>
    <dbReference type="NCBI Taxonomy" id="94136"/>
    <lineage>
        <taxon>Bacteria</taxon>
        <taxon>Bacillati</taxon>
        <taxon>Bacillota</taxon>
        <taxon>Bacilli</taxon>
        <taxon>Bacillales</taxon>
        <taxon>Bacillaceae</taxon>
        <taxon>Alkalibacillus</taxon>
    </lineage>
</organism>
<keyword evidence="5 6" id="KW-0472">Membrane</keyword>
<keyword evidence="4 6" id="KW-1133">Transmembrane helix</keyword>
<dbReference type="PANTHER" id="PTHR36115">
    <property type="entry name" value="PROLINE-RICH ANTIGEN HOMOLOG-RELATED"/>
    <property type="match status" value="1"/>
</dbReference>
<accession>A0A511W384</accession>
<sequence length="136" mass="15394">MISVSDSPIGIIERSFALLIDWGILIFVSIMAYIIFDNHVFINLQVIAIAYFTFTPLLWSGYTIGKRVLAIRIARVNNSKLTFPTMFLREVTGVFLYQLTLGLLTIVSIYLVTTRDDKRSVHDLIAGTFVTSHHPD</sequence>
<keyword evidence="2" id="KW-1003">Cell membrane</keyword>
<comment type="subcellular location">
    <subcellularLocation>
        <location evidence="1">Cell membrane</location>
        <topology evidence="1">Multi-pass membrane protein</topology>
    </subcellularLocation>
</comment>
<evidence type="ECO:0000259" key="7">
    <source>
        <dbReference type="Pfam" id="PF06271"/>
    </source>
</evidence>
<dbReference type="AlphaFoldDB" id="A0A511W384"/>
<proteinExistence type="predicted"/>
<evidence type="ECO:0000313" key="8">
    <source>
        <dbReference type="EMBL" id="GEN45539.1"/>
    </source>
</evidence>
<dbReference type="GO" id="GO:0005886">
    <property type="term" value="C:plasma membrane"/>
    <property type="evidence" value="ECO:0007669"/>
    <property type="project" value="UniProtKB-SubCell"/>
</dbReference>
<protein>
    <recommendedName>
        <fullName evidence="7">RDD domain-containing protein</fullName>
    </recommendedName>
</protein>
<keyword evidence="9" id="KW-1185">Reference proteome</keyword>
<evidence type="ECO:0000256" key="3">
    <source>
        <dbReference type="ARBA" id="ARBA00022692"/>
    </source>
</evidence>
<dbReference type="Proteomes" id="UP000321440">
    <property type="component" value="Unassembled WGS sequence"/>
</dbReference>
<dbReference type="EMBL" id="BJYA01000005">
    <property type="protein sequence ID" value="GEN45539.1"/>
    <property type="molecule type" value="Genomic_DNA"/>
</dbReference>
<feature type="transmembrane region" description="Helical" evidence="6">
    <location>
        <begin position="86"/>
        <end position="112"/>
    </location>
</feature>
<feature type="domain" description="RDD" evidence="7">
    <location>
        <begin position="10"/>
        <end position="127"/>
    </location>
</feature>